<organism evidence="1 2">
    <name type="scientific">Lichtheimia ornata</name>
    <dbReference type="NCBI Taxonomy" id="688661"/>
    <lineage>
        <taxon>Eukaryota</taxon>
        <taxon>Fungi</taxon>
        <taxon>Fungi incertae sedis</taxon>
        <taxon>Mucoromycota</taxon>
        <taxon>Mucoromycotina</taxon>
        <taxon>Mucoromycetes</taxon>
        <taxon>Mucorales</taxon>
        <taxon>Lichtheimiaceae</taxon>
        <taxon>Lichtheimia</taxon>
    </lineage>
</organism>
<dbReference type="SUPFAM" id="SSF48452">
    <property type="entry name" value="TPR-like"/>
    <property type="match status" value="1"/>
</dbReference>
<dbReference type="Proteomes" id="UP001234581">
    <property type="component" value="Unassembled WGS sequence"/>
</dbReference>
<dbReference type="EMBL" id="JARTCD010000027">
    <property type="protein sequence ID" value="KAJ8658055.1"/>
    <property type="molecule type" value="Genomic_DNA"/>
</dbReference>
<keyword evidence="2" id="KW-1185">Reference proteome</keyword>
<evidence type="ECO:0000313" key="1">
    <source>
        <dbReference type="EMBL" id="KAJ8658055.1"/>
    </source>
</evidence>
<sequence length="236" mass="26510">MTDSIWNDLCQQPILIASSEKYTTLVNDATTQLPQLIESILSTLNRRAIGLSKLANFEAALRDAKVMQQIAPSSAFGYLCAASIYNAQGKLRQVIDICNKGLNAIDTNDPAYVTLQLAKEDAEHHASKHVDFIKQLPVEVVTTTLIPMLANDLPLPSLTPCPYLHVSNLWRDYILQSTNGLRFETGDKEEEEDPEKCSQLIRFSRHIKSLHVRRYSKGTWLSDLFSSNDFSSLQEL</sequence>
<gene>
    <name evidence="1" type="ORF">O0I10_006326</name>
</gene>
<protein>
    <submittedName>
        <fullName evidence="1">Uncharacterized protein</fullName>
    </submittedName>
</protein>
<name>A0AAD7XXE6_9FUNG</name>
<dbReference type="InterPro" id="IPR011990">
    <property type="entry name" value="TPR-like_helical_dom_sf"/>
</dbReference>
<dbReference type="GeneID" id="83213737"/>
<accession>A0AAD7XXE6</accession>
<dbReference type="Gene3D" id="1.25.40.10">
    <property type="entry name" value="Tetratricopeptide repeat domain"/>
    <property type="match status" value="1"/>
</dbReference>
<reference evidence="1 2" key="1">
    <citation type="submission" date="2023-03" db="EMBL/GenBank/DDBJ databases">
        <title>Genome sequence of Lichtheimia ornata CBS 291.66.</title>
        <authorList>
            <person name="Mohabir J.T."/>
            <person name="Shea T.P."/>
            <person name="Kurbessoian T."/>
            <person name="Berby B."/>
            <person name="Fontaine J."/>
            <person name="Livny J."/>
            <person name="Gnirke A."/>
            <person name="Stajich J.E."/>
            <person name="Cuomo C.A."/>
        </authorList>
    </citation>
    <scope>NUCLEOTIDE SEQUENCE [LARGE SCALE GENOMIC DNA]</scope>
    <source>
        <strain evidence="1">CBS 291.66</strain>
    </source>
</reference>
<dbReference type="RefSeq" id="XP_058342968.1">
    <property type="nucleotide sequence ID" value="XM_058486356.1"/>
</dbReference>
<evidence type="ECO:0000313" key="2">
    <source>
        <dbReference type="Proteomes" id="UP001234581"/>
    </source>
</evidence>
<dbReference type="AlphaFoldDB" id="A0AAD7XXE6"/>
<comment type="caution">
    <text evidence="1">The sequence shown here is derived from an EMBL/GenBank/DDBJ whole genome shotgun (WGS) entry which is preliminary data.</text>
</comment>
<proteinExistence type="predicted"/>